<protein>
    <submittedName>
        <fullName evidence="6">Helix-turn-helix protein</fullName>
    </submittedName>
</protein>
<dbReference type="PANTHER" id="PTHR46796:SF12">
    <property type="entry name" value="HTH-TYPE DNA-BINDING TRANSCRIPTIONAL ACTIVATOR EUTR"/>
    <property type="match status" value="1"/>
</dbReference>
<keyword evidence="1" id="KW-0805">Transcription regulation</keyword>
<dbReference type="SUPFAM" id="SSF46689">
    <property type="entry name" value="Homeodomain-like"/>
    <property type="match status" value="2"/>
</dbReference>
<dbReference type="GO" id="GO:0043565">
    <property type="term" value="F:sequence-specific DNA binding"/>
    <property type="evidence" value="ECO:0007669"/>
    <property type="project" value="InterPro"/>
</dbReference>
<keyword evidence="7" id="KW-1185">Reference proteome</keyword>
<dbReference type="InterPro" id="IPR050204">
    <property type="entry name" value="AraC_XylS_family_regulators"/>
</dbReference>
<reference evidence="6 7" key="1">
    <citation type="submission" date="2018-03" db="EMBL/GenBank/DDBJ databases">
        <title>Genomic Encyclopedia of Type Strains, Phase III (KMG-III): the genomes of soil and plant-associated and newly described type strains.</title>
        <authorList>
            <person name="Whitman W."/>
        </authorList>
    </citation>
    <scope>NUCLEOTIDE SEQUENCE [LARGE SCALE GENOMIC DNA]</scope>
    <source>
        <strain evidence="6 7">CGMCC 4.7125</strain>
    </source>
</reference>
<dbReference type="Pfam" id="PF14525">
    <property type="entry name" value="AraC_binding_2"/>
    <property type="match status" value="1"/>
</dbReference>
<evidence type="ECO:0000256" key="1">
    <source>
        <dbReference type="ARBA" id="ARBA00023015"/>
    </source>
</evidence>
<evidence type="ECO:0000256" key="2">
    <source>
        <dbReference type="ARBA" id="ARBA00023125"/>
    </source>
</evidence>
<evidence type="ECO:0000313" key="7">
    <source>
        <dbReference type="Proteomes" id="UP000238362"/>
    </source>
</evidence>
<evidence type="ECO:0000256" key="4">
    <source>
        <dbReference type="SAM" id="MobiDB-lite"/>
    </source>
</evidence>
<dbReference type="SMART" id="SM00342">
    <property type="entry name" value="HTH_ARAC"/>
    <property type="match status" value="1"/>
</dbReference>
<dbReference type="Gene3D" id="1.10.10.60">
    <property type="entry name" value="Homeodomain-like"/>
    <property type="match status" value="1"/>
</dbReference>
<feature type="domain" description="HTH araC/xylS-type" evidence="5">
    <location>
        <begin position="259"/>
        <end position="360"/>
    </location>
</feature>
<dbReference type="InterPro" id="IPR009057">
    <property type="entry name" value="Homeodomain-like_sf"/>
</dbReference>
<keyword evidence="3" id="KW-0804">Transcription</keyword>
<dbReference type="Proteomes" id="UP000238362">
    <property type="component" value="Unassembled WGS sequence"/>
</dbReference>
<dbReference type="AlphaFoldDB" id="A0A2T0M0I4"/>
<keyword evidence="2" id="KW-0238">DNA-binding</keyword>
<gene>
    <name evidence="6" type="ORF">B0I33_102223</name>
</gene>
<evidence type="ECO:0000256" key="3">
    <source>
        <dbReference type="ARBA" id="ARBA00023163"/>
    </source>
</evidence>
<dbReference type="InterPro" id="IPR035418">
    <property type="entry name" value="AraC-bd_2"/>
</dbReference>
<dbReference type="GO" id="GO:0003700">
    <property type="term" value="F:DNA-binding transcription factor activity"/>
    <property type="evidence" value="ECO:0007669"/>
    <property type="project" value="InterPro"/>
</dbReference>
<feature type="compositionally biased region" description="Polar residues" evidence="4">
    <location>
        <begin position="18"/>
        <end position="35"/>
    </location>
</feature>
<dbReference type="Pfam" id="PF12833">
    <property type="entry name" value="HTH_18"/>
    <property type="match status" value="1"/>
</dbReference>
<dbReference type="InterPro" id="IPR018060">
    <property type="entry name" value="HTH_AraC"/>
</dbReference>
<accession>A0A2T0M0I4</accession>
<evidence type="ECO:0000259" key="5">
    <source>
        <dbReference type="PROSITE" id="PS01124"/>
    </source>
</evidence>
<dbReference type="EMBL" id="PVNH01000002">
    <property type="protein sequence ID" value="PRX50105.1"/>
    <property type="molecule type" value="Genomic_DNA"/>
</dbReference>
<feature type="region of interest" description="Disordered" evidence="4">
    <location>
        <begin position="1"/>
        <end position="35"/>
    </location>
</feature>
<organism evidence="6 7">
    <name type="scientific">Prauserella shujinwangii</name>
    <dbReference type="NCBI Taxonomy" id="1453103"/>
    <lineage>
        <taxon>Bacteria</taxon>
        <taxon>Bacillati</taxon>
        <taxon>Actinomycetota</taxon>
        <taxon>Actinomycetes</taxon>
        <taxon>Pseudonocardiales</taxon>
        <taxon>Pseudonocardiaceae</taxon>
        <taxon>Prauserella</taxon>
    </lineage>
</organism>
<dbReference type="PANTHER" id="PTHR46796">
    <property type="entry name" value="HTH-TYPE TRANSCRIPTIONAL ACTIVATOR RHAS-RELATED"/>
    <property type="match status" value="1"/>
</dbReference>
<sequence>MSMGVELKELSADHPTGEQASTEQRIPAQRSRSAQTGHLPLQRFALFRSSDIKLVEEVIGRAFREASVRLTDPASKLDARFHTRRLHHSSVSYVRYGTGVTVSLAEPGSFYLVVVPMTGKGTIRCRENELEVHPGHAAVLSADHAITATFSSDCTQLLLRIEKTALGACLAQMSNAKLHDAIAFNPRMSLVSGYCRTWYWSLRNLVEELDWEDSMIHNPAFARRWEDELVTGLLLAQPHNYSAVLLGARDAAVSSRTVEMAIEIIDAQPMAKHTVTSLARQVGVTPRTLQKAFRRHIDVTPNSYLRDARLQRARNDLLVSQLDVCTVAEIAKRWGFVHAGRFSQIYKQRFGESPSDTLRA</sequence>
<name>A0A2T0M0I4_9PSEU</name>
<proteinExistence type="predicted"/>
<comment type="caution">
    <text evidence="6">The sequence shown here is derived from an EMBL/GenBank/DDBJ whole genome shotgun (WGS) entry which is preliminary data.</text>
</comment>
<dbReference type="PROSITE" id="PS01124">
    <property type="entry name" value="HTH_ARAC_FAMILY_2"/>
    <property type="match status" value="1"/>
</dbReference>
<evidence type="ECO:0000313" key="6">
    <source>
        <dbReference type="EMBL" id="PRX50105.1"/>
    </source>
</evidence>
<feature type="compositionally biased region" description="Basic and acidic residues" evidence="4">
    <location>
        <begin position="1"/>
        <end position="16"/>
    </location>
</feature>